<comment type="caution">
    <text evidence="1">The sequence shown here is derived from an EMBL/GenBank/DDBJ whole genome shotgun (WGS) entry which is preliminary data.</text>
</comment>
<evidence type="ECO:0000313" key="2">
    <source>
        <dbReference type="Proteomes" id="UP000622245"/>
    </source>
</evidence>
<keyword evidence="2" id="KW-1185">Reference proteome</keyword>
<sequence length="63" mass="7067">MPSRPGPRHHYFVAFRTGNSVGNTEVFLAQPIRGLVDITEIQNVLRRSMPGAVITGWQRFESA</sequence>
<dbReference type="RefSeq" id="WP_203147708.1">
    <property type="nucleotide sequence ID" value="NZ_JAEVHL010000021.1"/>
</dbReference>
<organism evidence="1 2">
    <name type="scientific">Micromonospora tarensis</name>
    <dbReference type="NCBI Taxonomy" id="2806100"/>
    <lineage>
        <taxon>Bacteria</taxon>
        <taxon>Bacillati</taxon>
        <taxon>Actinomycetota</taxon>
        <taxon>Actinomycetes</taxon>
        <taxon>Micromonosporales</taxon>
        <taxon>Micromonosporaceae</taxon>
        <taxon>Micromonospora</taxon>
    </lineage>
</organism>
<dbReference type="Proteomes" id="UP000622245">
    <property type="component" value="Unassembled WGS sequence"/>
</dbReference>
<gene>
    <name evidence="1" type="ORF">JM949_07500</name>
</gene>
<reference evidence="1 2" key="1">
    <citation type="submission" date="2021-01" db="EMBL/GenBank/DDBJ databases">
        <title>Draft genome sequence of Micromonospora sp. strain STR1s_6.</title>
        <authorList>
            <person name="Karlyshev A."/>
            <person name="Jawad R."/>
        </authorList>
    </citation>
    <scope>NUCLEOTIDE SEQUENCE [LARGE SCALE GENOMIC DNA]</scope>
    <source>
        <strain evidence="1 2">STR1S-6</strain>
    </source>
</reference>
<accession>A0ABS1YD74</accession>
<name>A0ABS1YD74_9ACTN</name>
<dbReference type="EMBL" id="JAEVHL010000021">
    <property type="protein sequence ID" value="MBM0275308.1"/>
    <property type="molecule type" value="Genomic_DNA"/>
</dbReference>
<evidence type="ECO:0000313" key="1">
    <source>
        <dbReference type="EMBL" id="MBM0275308.1"/>
    </source>
</evidence>
<proteinExistence type="predicted"/>
<protein>
    <submittedName>
        <fullName evidence="1">Uncharacterized protein</fullName>
    </submittedName>
</protein>